<accession>A0A124FYB4</accession>
<dbReference type="SUPFAM" id="SSF52980">
    <property type="entry name" value="Restriction endonuclease-like"/>
    <property type="match status" value="1"/>
</dbReference>
<evidence type="ECO:0000313" key="2">
    <source>
        <dbReference type="EMBL" id="KUK80620.1"/>
    </source>
</evidence>
<dbReference type="Pfam" id="PF04480">
    <property type="entry name" value="DUF559"/>
    <property type="match status" value="1"/>
</dbReference>
<dbReference type="PATRIC" id="fig|1184387.3.peg.1260"/>
<comment type="caution">
    <text evidence="2">The sequence shown here is derived from an EMBL/GenBank/DDBJ whole genome shotgun (WGS) entry which is preliminary data.</text>
</comment>
<proteinExistence type="predicted"/>
<dbReference type="Proteomes" id="UP000054092">
    <property type="component" value="Unassembled WGS sequence"/>
</dbReference>
<dbReference type="PANTHER" id="PTHR38590">
    <property type="entry name" value="BLL0828 PROTEIN"/>
    <property type="match status" value="1"/>
</dbReference>
<organism evidence="2 3">
    <name type="scientific">Mesotoga prima</name>
    <dbReference type="NCBI Taxonomy" id="1184387"/>
    <lineage>
        <taxon>Bacteria</taxon>
        <taxon>Thermotogati</taxon>
        <taxon>Thermotogota</taxon>
        <taxon>Thermotogae</taxon>
        <taxon>Kosmotogales</taxon>
        <taxon>Kosmotogaceae</taxon>
        <taxon>Mesotoga</taxon>
    </lineage>
</organism>
<name>A0A124FYB4_9BACT</name>
<dbReference type="Gene3D" id="3.40.960.10">
    <property type="entry name" value="VSR Endonuclease"/>
    <property type="match status" value="1"/>
</dbReference>
<protein>
    <recommendedName>
        <fullName evidence="1">DUF559 domain-containing protein</fullName>
    </recommendedName>
</protein>
<dbReference type="PANTHER" id="PTHR38590:SF1">
    <property type="entry name" value="BLL0828 PROTEIN"/>
    <property type="match status" value="1"/>
</dbReference>
<evidence type="ECO:0000259" key="1">
    <source>
        <dbReference type="Pfam" id="PF04480"/>
    </source>
</evidence>
<reference evidence="3" key="1">
    <citation type="journal article" date="2015" name="MBio">
        <title>Genome-Resolved Metagenomic Analysis Reveals Roles for Candidate Phyla and Other Microbial Community Members in Biogeochemical Transformations in Oil Reservoirs.</title>
        <authorList>
            <person name="Hu P."/>
            <person name="Tom L."/>
            <person name="Singh A."/>
            <person name="Thomas B.C."/>
            <person name="Baker B.J."/>
            <person name="Piceno Y.M."/>
            <person name="Andersen G.L."/>
            <person name="Banfield J.F."/>
        </authorList>
    </citation>
    <scope>NUCLEOTIDE SEQUENCE [LARGE SCALE GENOMIC DNA]</scope>
</reference>
<gene>
    <name evidence="2" type="ORF">XD94_0867</name>
</gene>
<feature type="domain" description="DUF559" evidence="1">
    <location>
        <begin position="13"/>
        <end position="119"/>
    </location>
</feature>
<dbReference type="CDD" id="cd01038">
    <property type="entry name" value="Endonuclease_DUF559"/>
    <property type="match status" value="1"/>
</dbReference>
<dbReference type="InterPro" id="IPR007569">
    <property type="entry name" value="DUF559"/>
</dbReference>
<dbReference type="AlphaFoldDB" id="A0A124FYB4"/>
<sequence length="128" mass="14939">MIAVTDYPTYEHNLKALASTLRKNGTLGEVLLWQQLKKRQIEGYRFTRQKPIGRYIVDFFCKELRLVIEVDGGSHDIRGEEDRKRQKELEGMGLIVIRVSEKDVRYNIQGVLEGIRQKLLQIAQKEHS</sequence>
<dbReference type="InterPro" id="IPR047216">
    <property type="entry name" value="Endonuclease_DUF559_bact"/>
</dbReference>
<evidence type="ECO:0000313" key="3">
    <source>
        <dbReference type="Proteomes" id="UP000054092"/>
    </source>
</evidence>
<dbReference type="EMBL" id="LGGP01000131">
    <property type="protein sequence ID" value="KUK80620.1"/>
    <property type="molecule type" value="Genomic_DNA"/>
</dbReference>
<dbReference type="InterPro" id="IPR011335">
    <property type="entry name" value="Restrct_endonuc-II-like"/>
</dbReference>